<comment type="caution">
    <text evidence="1">The sequence shown here is derived from an EMBL/GenBank/DDBJ whole genome shotgun (WGS) entry which is preliminary data.</text>
</comment>
<dbReference type="EMBL" id="VSSQ01018192">
    <property type="protein sequence ID" value="MPM61172.1"/>
    <property type="molecule type" value="Genomic_DNA"/>
</dbReference>
<proteinExistence type="predicted"/>
<reference evidence="1" key="1">
    <citation type="submission" date="2019-08" db="EMBL/GenBank/DDBJ databases">
        <authorList>
            <person name="Kucharzyk K."/>
            <person name="Murdoch R.W."/>
            <person name="Higgins S."/>
            <person name="Loffler F."/>
        </authorList>
    </citation>
    <scope>NUCLEOTIDE SEQUENCE</scope>
</reference>
<accession>A0A645B6Y6</accession>
<sequence length="240" mass="28048">MSGKTFFCNIVHSPASDLYLDPFPVGTHYRQVKGLIAIGLGMAYPVTNTIRTELINIRNGGIDVPALLFFIHPGIYLKDDPNGKEVINFVEINTFSLHFLPDGVKRFYAGAHLIFDVHLIKRFNHRFGKTLINFIPLLSRLFNFSRKFSVRLRVFVLETKFFEFGFYGKKTQSMRQRRINVHGFTGYLELLGRSHGRQCPHIVQTIGNFYQDHTNIFRHRQQEFTKIFRLCRYIFTKHTV</sequence>
<gene>
    <name evidence="1" type="ORF">SDC9_108028</name>
</gene>
<evidence type="ECO:0000313" key="1">
    <source>
        <dbReference type="EMBL" id="MPM61172.1"/>
    </source>
</evidence>
<protein>
    <submittedName>
        <fullName evidence="1">Uncharacterized protein</fullName>
    </submittedName>
</protein>
<organism evidence="1">
    <name type="scientific">bioreactor metagenome</name>
    <dbReference type="NCBI Taxonomy" id="1076179"/>
    <lineage>
        <taxon>unclassified sequences</taxon>
        <taxon>metagenomes</taxon>
        <taxon>ecological metagenomes</taxon>
    </lineage>
</organism>
<name>A0A645B6Y6_9ZZZZ</name>
<dbReference type="AlphaFoldDB" id="A0A645B6Y6"/>